<keyword evidence="1" id="KW-0732">Signal</keyword>
<dbReference type="EMBL" id="UFVQ01000001">
    <property type="protein sequence ID" value="STA51387.1"/>
    <property type="molecule type" value="Genomic_DNA"/>
</dbReference>
<feature type="chain" id="PRO_5036332576" evidence="1">
    <location>
        <begin position="19"/>
        <end position="170"/>
    </location>
</feature>
<gene>
    <name evidence="2" type="ORF">NCTC13533_00022</name>
    <name evidence="3" type="ORF">NCTC13533_00044</name>
</gene>
<dbReference type="Proteomes" id="UP000255224">
    <property type="component" value="Unassembled WGS sequence"/>
</dbReference>
<evidence type="ECO:0000313" key="3">
    <source>
        <dbReference type="EMBL" id="STA51387.1"/>
    </source>
</evidence>
<evidence type="ECO:0000256" key="1">
    <source>
        <dbReference type="SAM" id="SignalP"/>
    </source>
</evidence>
<dbReference type="EMBL" id="UFVQ01000001">
    <property type="protein sequence ID" value="STA51365.1"/>
    <property type="molecule type" value="Genomic_DNA"/>
</dbReference>
<protein>
    <submittedName>
        <fullName evidence="2">Uncharacterized protein</fullName>
    </submittedName>
</protein>
<accession>A0A376C1J7</accession>
<name>A0A376C1J7_CHRCU</name>
<evidence type="ECO:0000313" key="2">
    <source>
        <dbReference type="EMBL" id="STA51365.1"/>
    </source>
</evidence>
<organism evidence="2 4">
    <name type="scientific">Chryseobacterium carnipullorum</name>
    <dbReference type="NCBI Taxonomy" id="1124835"/>
    <lineage>
        <taxon>Bacteria</taxon>
        <taxon>Pseudomonadati</taxon>
        <taxon>Bacteroidota</taxon>
        <taxon>Flavobacteriia</taxon>
        <taxon>Flavobacteriales</taxon>
        <taxon>Weeksellaceae</taxon>
        <taxon>Chryseobacterium group</taxon>
        <taxon>Chryseobacterium</taxon>
    </lineage>
</organism>
<evidence type="ECO:0000313" key="4">
    <source>
        <dbReference type="Proteomes" id="UP000255224"/>
    </source>
</evidence>
<dbReference type="RefSeq" id="WP_128124698.1">
    <property type="nucleotide sequence ID" value="NZ_UFVQ01000001.1"/>
</dbReference>
<feature type="signal peptide" evidence="1">
    <location>
        <begin position="1"/>
        <end position="18"/>
    </location>
</feature>
<sequence length="170" mass="18510">MKKTLIIASFFLSYFLQAQVNIGGSTMSSPSVSLEFGTGNKGIILPWVTSAANVTNSVDGTLIYDTTDHKVKLKSNNVWQDLSKDENGVSNTTIQDNKTEQANSKVVIGTTNENTSGILVLSDTNKAMVLPKVAKPYLNIINPSAGMMVYDTDARQLAVFNGNVWTFWKP</sequence>
<dbReference type="AlphaFoldDB" id="A0A376C1J7"/>
<reference evidence="2 4" key="1">
    <citation type="submission" date="2018-06" db="EMBL/GenBank/DDBJ databases">
        <authorList>
            <consortium name="Pathogen Informatics"/>
            <person name="Doyle S."/>
        </authorList>
    </citation>
    <scope>NUCLEOTIDE SEQUENCE [LARGE SCALE GENOMIC DNA]</scope>
    <source>
        <strain evidence="2 4">NCTC13533</strain>
    </source>
</reference>
<proteinExistence type="predicted"/>